<evidence type="ECO:0000259" key="2">
    <source>
        <dbReference type="Pfam" id="PF00135"/>
    </source>
</evidence>
<feature type="domain" description="Carboxylesterase type B" evidence="2">
    <location>
        <begin position="7"/>
        <end position="105"/>
    </location>
</feature>
<dbReference type="EMBL" id="JAHWGI010000981">
    <property type="protein sequence ID" value="KAK3919711.1"/>
    <property type="molecule type" value="Genomic_DNA"/>
</dbReference>
<dbReference type="InterPro" id="IPR002018">
    <property type="entry name" value="CarbesteraseB"/>
</dbReference>
<dbReference type="Pfam" id="PF00135">
    <property type="entry name" value="COesterase"/>
    <property type="match status" value="1"/>
</dbReference>
<dbReference type="InterPro" id="IPR029058">
    <property type="entry name" value="AB_hydrolase_fold"/>
</dbReference>
<accession>A0AAE1HFK2</accession>
<evidence type="ECO:0000313" key="3">
    <source>
        <dbReference type="EMBL" id="KAK3919711.1"/>
    </source>
</evidence>
<dbReference type="Gene3D" id="3.40.50.1820">
    <property type="entry name" value="alpha/beta hydrolase"/>
    <property type="match status" value="1"/>
</dbReference>
<keyword evidence="4" id="KW-1185">Reference proteome</keyword>
<gene>
    <name evidence="3" type="ORF">KUF71_008838</name>
</gene>
<reference evidence="3" key="2">
    <citation type="journal article" date="2023" name="BMC Genomics">
        <title>Pest status, molecular evolution, and epigenetic factors derived from the genome assembly of Frankliniella fusca, a thysanopteran phytovirus vector.</title>
        <authorList>
            <person name="Catto M.A."/>
            <person name="Labadie P.E."/>
            <person name="Jacobson A.L."/>
            <person name="Kennedy G.G."/>
            <person name="Srinivasan R."/>
            <person name="Hunt B.G."/>
        </authorList>
    </citation>
    <scope>NUCLEOTIDE SEQUENCE</scope>
    <source>
        <strain evidence="3">PL_HMW_Pooled</strain>
    </source>
</reference>
<protein>
    <submittedName>
        <fullName evidence="3">Esterase E4</fullName>
    </submittedName>
</protein>
<sequence>MKSNSMYLDDIVIGVDTNRLAELRARNGKSTTFVYRFGVRAKYSTSPLADPGQEAGGAVHSDELGYLWKMDMLQQQLSGDDLASKTLRRMVNMWSSFVRSGSQKLTDHKRYGSRALKLAGAMGHKRYGSEELQLASATGHNQAR</sequence>
<dbReference type="SUPFAM" id="SSF53474">
    <property type="entry name" value="alpha/beta-Hydrolases"/>
    <property type="match status" value="1"/>
</dbReference>
<reference evidence="3" key="1">
    <citation type="submission" date="2021-07" db="EMBL/GenBank/DDBJ databases">
        <authorList>
            <person name="Catto M.A."/>
            <person name="Jacobson A."/>
            <person name="Kennedy G."/>
            <person name="Labadie P."/>
            <person name="Hunt B.G."/>
            <person name="Srinivasan R."/>
        </authorList>
    </citation>
    <scope>NUCLEOTIDE SEQUENCE</scope>
    <source>
        <strain evidence="3">PL_HMW_Pooled</strain>
        <tissue evidence="3">Head</tissue>
    </source>
</reference>
<proteinExistence type="predicted"/>
<comment type="caution">
    <text evidence="3">The sequence shown here is derived from an EMBL/GenBank/DDBJ whole genome shotgun (WGS) entry which is preliminary data.</text>
</comment>
<dbReference type="AlphaFoldDB" id="A0AAE1HFK2"/>
<keyword evidence="1" id="KW-0325">Glycoprotein</keyword>
<name>A0AAE1HFK2_9NEOP</name>
<dbReference type="Proteomes" id="UP001219518">
    <property type="component" value="Unassembled WGS sequence"/>
</dbReference>
<evidence type="ECO:0000256" key="1">
    <source>
        <dbReference type="ARBA" id="ARBA00023180"/>
    </source>
</evidence>
<evidence type="ECO:0000313" key="4">
    <source>
        <dbReference type="Proteomes" id="UP001219518"/>
    </source>
</evidence>
<organism evidence="3 4">
    <name type="scientific">Frankliniella fusca</name>
    <dbReference type="NCBI Taxonomy" id="407009"/>
    <lineage>
        <taxon>Eukaryota</taxon>
        <taxon>Metazoa</taxon>
        <taxon>Ecdysozoa</taxon>
        <taxon>Arthropoda</taxon>
        <taxon>Hexapoda</taxon>
        <taxon>Insecta</taxon>
        <taxon>Pterygota</taxon>
        <taxon>Neoptera</taxon>
        <taxon>Paraneoptera</taxon>
        <taxon>Thysanoptera</taxon>
        <taxon>Terebrantia</taxon>
        <taxon>Thripoidea</taxon>
        <taxon>Thripidae</taxon>
        <taxon>Frankliniella</taxon>
    </lineage>
</organism>